<dbReference type="InterPro" id="IPR001509">
    <property type="entry name" value="Epimerase_deHydtase"/>
</dbReference>
<accession>A0A6N9TCV0</accession>
<dbReference type="SUPFAM" id="SSF51735">
    <property type="entry name" value="NAD(P)-binding Rossmann-fold domains"/>
    <property type="match status" value="1"/>
</dbReference>
<dbReference type="InterPro" id="IPR010099">
    <property type="entry name" value="SDR39U1"/>
</dbReference>
<feature type="domain" description="NAD-dependent epimerase/dehydratase" evidence="2">
    <location>
        <begin position="3"/>
        <end position="215"/>
    </location>
</feature>
<evidence type="ECO:0000259" key="3">
    <source>
        <dbReference type="Pfam" id="PF08338"/>
    </source>
</evidence>
<gene>
    <name evidence="4" type="ORF">GTQ48_06140</name>
</gene>
<dbReference type="Pfam" id="PF01370">
    <property type="entry name" value="Epimerase"/>
    <property type="match status" value="1"/>
</dbReference>
<dbReference type="PANTHER" id="PTHR11092:SF0">
    <property type="entry name" value="EPIMERASE FAMILY PROTEIN SDR39U1"/>
    <property type="match status" value="1"/>
</dbReference>
<feature type="domain" description="DUF1731" evidence="3">
    <location>
        <begin position="249"/>
        <end position="295"/>
    </location>
</feature>
<dbReference type="EMBL" id="JAAAWO010000003">
    <property type="protein sequence ID" value="NDW15103.1"/>
    <property type="molecule type" value="Genomic_DNA"/>
</dbReference>
<dbReference type="InterPro" id="IPR013549">
    <property type="entry name" value="DUF1731"/>
</dbReference>
<dbReference type="NCBIfam" id="TIGR01777">
    <property type="entry name" value="yfcH"/>
    <property type="match status" value="1"/>
</dbReference>
<evidence type="ECO:0000256" key="1">
    <source>
        <dbReference type="ARBA" id="ARBA00009353"/>
    </source>
</evidence>
<organism evidence="4 5">
    <name type="scientific">Alteromonas genovensis</name>
    <dbReference type="NCBI Taxonomy" id="471225"/>
    <lineage>
        <taxon>Bacteria</taxon>
        <taxon>Pseudomonadati</taxon>
        <taxon>Pseudomonadota</taxon>
        <taxon>Gammaproteobacteria</taxon>
        <taxon>Alteromonadales</taxon>
        <taxon>Alteromonadaceae</taxon>
        <taxon>Alteromonas/Salinimonas group</taxon>
        <taxon>Alteromonas</taxon>
    </lineage>
</organism>
<name>A0A6N9TCV0_9ALTE</name>
<protein>
    <submittedName>
        <fullName evidence="4">TIGR01777 family protein</fullName>
    </submittedName>
</protein>
<proteinExistence type="inferred from homology"/>
<dbReference type="Pfam" id="PF08338">
    <property type="entry name" value="DUF1731"/>
    <property type="match status" value="1"/>
</dbReference>
<reference evidence="4 5" key="1">
    <citation type="submission" date="2020-01" db="EMBL/GenBank/DDBJ databases">
        <title>Genomes of bacteria type strains.</title>
        <authorList>
            <person name="Chen J."/>
            <person name="Zhu S."/>
            <person name="Yang J."/>
        </authorList>
    </citation>
    <scope>NUCLEOTIDE SEQUENCE [LARGE SCALE GENOMIC DNA]</scope>
    <source>
        <strain evidence="4 5">LMG 24078</strain>
    </source>
</reference>
<comment type="similarity">
    <text evidence="1">Belongs to the NAD(P)-dependent epimerase/dehydratase family. SDR39U1 subfamily.</text>
</comment>
<evidence type="ECO:0000313" key="5">
    <source>
        <dbReference type="Proteomes" id="UP000471381"/>
    </source>
</evidence>
<evidence type="ECO:0000313" key="4">
    <source>
        <dbReference type="EMBL" id="NDW15103.1"/>
    </source>
</evidence>
<dbReference type="AlphaFoldDB" id="A0A6N9TCV0"/>
<evidence type="ECO:0000259" key="2">
    <source>
        <dbReference type="Pfam" id="PF01370"/>
    </source>
</evidence>
<dbReference type="CDD" id="cd05242">
    <property type="entry name" value="SDR_a8"/>
    <property type="match status" value="1"/>
</dbReference>
<keyword evidence="5" id="KW-1185">Reference proteome</keyword>
<dbReference type="Gene3D" id="3.40.50.720">
    <property type="entry name" value="NAD(P)-binding Rossmann-like Domain"/>
    <property type="match status" value="1"/>
</dbReference>
<dbReference type="Proteomes" id="UP000471381">
    <property type="component" value="Unassembled WGS sequence"/>
</dbReference>
<dbReference type="PANTHER" id="PTHR11092">
    <property type="entry name" value="SUGAR NUCLEOTIDE EPIMERASE RELATED"/>
    <property type="match status" value="1"/>
</dbReference>
<sequence>MNILITGGTGLIGSTLIKKLSDEHSFTVISRNEANAKQTLGAHTNVLGSVADIKDIGVFDAVINLAGEPIADKRWTDTQKKIICDSRWHITTQLVAKINSSDNPPKTFISGSAIGFYGRQGEKVVTEDTSPHKEFTHDLCEKWESIATGVDSEKTRVAILRTGVVLAENGGALEKMALPFKLGVGGSLGSGRQYLSWIHLDDMVNAIEFLLNNENCSGPFNLTAPEPVTNKTFSKQLAKALSRPCLFFVPSFVMKIAMGESSTMLLEGQNVIPDKLIKAGYSFTYPTVYSALSAIY</sequence>
<comment type="caution">
    <text evidence="4">The sequence shown here is derived from an EMBL/GenBank/DDBJ whole genome shotgun (WGS) entry which is preliminary data.</text>
</comment>
<dbReference type="InterPro" id="IPR036291">
    <property type="entry name" value="NAD(P)-bd_dom_sf"/>
</dbReference>
<dbReference type="RefSeq" id="WP_163105647.1">
    <property type="nucleotide sequence ID" value="NZ_JAAAWO010000003.1"/>
</dbReference>